<evidence type="ECO:0000256" key="1">
    <source>
        <dbReference type="SAM" id="MobiDB-lite"/>
    </source>
</evidence>
<dbReference type="RefSeq" id="WP_342024527.1">
    <property type="nucleotide sequence ID" value="NZ_FNPX01000007.1"/>
</dbReference>
<evidence type="ECO:0000313" key="3">
    <source>
        <dbReference type="Proteomes" id="UP000198914"/>
    </source>
</evidence>
<proteinExistence type="predicted"/>
<dbReference type="SUPFAM" id="SSF46458">
    <property type="entry name" value="Globin-like"/>
    <property type="match status" value="1"/>
</dbReference>
<evidence type="ECO:0000313" key="2">
    <source>
        <dbReference type="EMBL" id="SDZ19847.1"/>
    </source>
</evidence>
<feature type="region of interest" description="Disordered" evidence="1">
    <location>
        <begin position="119"/>
        <end position="159"/>
    </location>
</feature>
<dbReference type="Gene3D" id="1.10.490.10">
    <property type="entry name" value="Globins"/>
    <property type="match status" value="1"/>
</dbReference>
<keyword evidence="3" id="KW-1185">Reference proteome</keyword>
<dbReference type="STRING" id="1244108.SAMN05444004_107125"/>
<dbReference type="AlphaFoldDB" id="A0A1H3R2D6"/>
<protein>
    <submittedName>
        <fullName evidence="2">Hemoglobin</fullName>
    </submittedName>
</protein>
<gene>
    <name evidence="2" type="ORF">SAMN05444004_107125</name>
</gene>
<dbReference type="CDD" id="cd08916">
    <property type="entry name" value="TrHb3_P"/>
    <property type="match status" value="1"/>
</dbReference>
<sequence length="159" mass="17715">MTRAPRIPVTEAQIDRVVEQFYRHTRAHPDLGPVFAVHVADWPAHEAKIGRFWRNALLLQSCYDGNPMQIHKAAGNVRTWHFQIWLKLFDAVLERELPDELAQAWSALAHRIGRGLSMGLPQEDGDSGVPRLSRAGPRENLHDSSAVKGRASGGSDPNA</sequence>
<dbReference type="EMBL" id="FNPX01000007">
    <property type="protein sequence ID" value="SDZ19847.1"/>
    <property type="molecule type" value="Genomic_DNA"/>
</dbReference>
<name>A0A1H3R2D6_9RHOB</name>
<dbReference type="GO" id="GO:0020037">
    <property type="term" value="F:heme binding"/>
    <property type="evidence" value="ECO:0007669"/>
    <property type="project" value="InterPro"/>
</dbReference>
<reference evidence="3" key="1">
    <citation type="submission" date="2016-10" db="EMBL/GenBank/DDBJ databases">
        <authorList>
            <person name="Varghese N."/>
            <person name="Submissions S."/>
        </authorList>
    </citation>
    <scope>NUCLEOTIDE SEQUENCE [LARGE SCALE GENOMIC DNA]</scope>
    <source>
        <strain evidence="3">DSM 100420</strain>
    </source>
</reference>
<accession>A0A1H3R2D6</accession>
<dbReference type="GO" id="GO:0019825">
    <property type="term" value="F:oxygen binding"/>
    <property type="evidence" value="ECO:0007669"/>
    <property type="project" value="InterPro"/>
</dbReference>
<dbReference type="Proteomes" id="UP000198914">
    <property type="component" value="Unassembled WGS sequence"/>
</dbReference>
<dbReference type="InterPro" id="IPR012292">
    <property type="entry name" value="Globin/Proto"/>
</dbReference>
<dbReference type="InterPro" id="IPR009050">
    <property type="entry name" value="Globin-like_sf"/>
</dbReference>
<organism evidence="2 3">
    <name type="scientific">Jannaschia faecimaris</name>
    <dbReference type="NCBI Taxonomy" id="1244108"/>
    <lineage>
        <taxon>Bacteria</taxon>
        <taxon>Pseudomonadati</taxon>
        <taxon>Pseudomonadota</taxon>
        <taxon>Alphaproteobacteria</taxon>
        <taxon>Rhodobacterales</taxon>
        <taxon>Roseobacteraceae</taxon>
        <taxon>Jannaschia</taxon>
    </lineage>
</organism>